<dbReference type="HOGENOM" id="CLU_155276_0_0_0"/>
<keyword evidence="3 5" id="KW-1133">Transmembrane helix</keyword>
<feature type="transmembrane region" description="Helical" evidence="5">
    <location>
        <begin position="36"/>
        <end position="55"/>
    </location>
</feature>
<dbReference type="RefSeq" id="WP_013049005.1">
    <property type="nucleotide sequence ID" value="NC_014011.1"/>
</dbReference>
<feature type="transmembrane region" description="Helical" evidence="5">
    <location>
        <begin position="61"/>
        <end position="83"/>
    </location>
</feature>
<evidence type="ECO:0008006" key="8">
    <source>
        <dbReference type="Google" id="ProtNLM"/>
    </source>
</evidence>
<dbReference type="Pfam" id="PF04193">
    <property type="entry name" value="PQ-loop"/>
    <property type="match status" value="1"/>
</dbReference>
<proteinExistence type="predicted"/>
<dbReference type="eggNOG" id="ENOG5032Y8D">
    <property type="taxonomic scope" value="Bacteria"/>
</dbReference>
<evidence type="ECO:0000313" key="6">
    <source>
        <dbReference type="EMBL" id="ADE57742.1"/>
    </source>
</evidence>
<reference evidence="6 7" key="1">
    <citation type="journal article" date="2010" name="Stand. Genomic Sci.">
        <title>Complete genome sequence of Aminobacterium colombiense type strain (ALA-1).</title>
        <authorList>
            <person name="Chertkov O."/>
            <person name="Sikorski J."/>
            <person name="Brambilla E."/>
            <person name="Lapidus A."/>
            <person name="Copeland A."/>
            <person name="Glavina Del Rio T."/>
            <person name="Nolan M."/>
            <person name="Lucas S."/>
            <person name="Tice H."/>
            <person name="Cheng J.F."/>
            <person name="Han C."/>
            <person name="Detter J.C."/>
            <person name="Bruce D."/>
            <person name="Tapia R."/>
            <person name="Goodwin L."/>
            <person name="Pitluck S."/>
            <person name="Liolios K."/>
            <person name="Ivanova N."/>
            <person name="Mavromatis K."/>
            <person name="Ovchinnikova G."/>
            <person name="Pati A."/>
            <person name="Chen A."/>
            <person name="Palaniappan K."/>
            <person name="Land M."/>
            <person name="Hauser L."/>
            <person name="Chang Y.J."/>
            <person name="Jeffries C.D."/>
            <person name="Spring S."/>
            <person name="Rohde M."/>
            <person name="Goker M."/>
            <person name="Bristow J."/>
            <person name="Eisen J.A."/>
            <person name="Markowitz V."/>
            <person name="Hugenholtz P."/>
            <person name="Kyrpides N.C."/>
            <person name="Klenk H.P."/>
        </authorList>
    </citation>
    <scope>NUCLEOTIDE SEQUENCE [LARGE SCALE GENOMIC DNA]</scope>
    <source>
        <strain evidence="7">DSM 12261 / ALA-1</strain>
    </source>
</reference>
<name>D5EGR0_AMICL</name>
<evidence type="ECO:0000256" key="2">
    <source>
        <dbReference type="ARBA" id="ARBA00022692"/>
    </source>
</evidence>
<evidence type="ECO:0000313" key="7">
    <source>
        <dbReference type="Proteomes" id="UP000002366"/>
    </source>
</evidence>
<feature type="transmembrane region" description="Helical" evidence="5">
    <location>
        <begin position="6"/>
        <end position="24"/>
    </location>
</feature>
<keyword evidence="4 5" id="KW-0472">Membrane</keyword>
<organism evidence="6 7">
    <name type="scientific">Aminobacterium colombiense (strain DSM 12261 / ALA-1)</name>
    <dbReference type="NCBI Taxonomy" id="572547"/>
    <lineage>
        <taxon>Bacteria</taxon>
        <taxon>Thermotogati</taxon>
        <taxon>Synergistota</taxon>
        <taxon>Synergistia</taxon>
        <taxon>Synergistales</taxon>
        <taxon>Aminobacteriaceae</taxon>
        <taxon>Aminobacterium</taxon>
    </lineage>
</organism>
<dbReference type="AlphaFoldDB" id="D5EGR0"/>
<evidence type="ECO:0000256" key="3">
    <source>
        <dbReference type="ARBA" id="ARBA00022989"/>
    </source>
</evidence>
<dbReference type="InterPro" id="IPR006603">
    <property type="entry name" value="PQ-loop_rpt"/>
</dbReference>
<sequence length="91" mass="10282">MVIGKLFEALMVVCFGLAWPASIYKSWKSRSTGGKSLSFLIIILIGYAAGILHVILDYDGFNWIIILYGMNAIMVGIDTCLYFRNKRLETR</sequence>
<evidence type="ECO:0000256" key="4">
    <source>
        <dbReference type="ARBA" id="ARBA00023136"/>
    </source>
</evidence>
<dbReference type="STRING" id="572547.Amico_1626"/>
<accession>D5EGR0</accession>
<keyword evidence="2 5" id="KW-0812">Transmembrane</keyword>
<protein>
    <recommendedName>
        <fullName evidence="8">PQ loop repeat protein</fullName>
    </recommendedName>
</protein>
<dbReference type="Gene3D" id="1.20.1280.290">
    <property type="match status" value="1"/>
</dbReference>
<dbReference type="KEGG" id="aco:Amico_1626"/>
<dbReference type="Proteomes" id="UP000002366">
    <property type="component" value="Chromosome"/>
</dbReference>
<dbReference type="GO" id="GO:0016020">
    <property type="term" value="C:membrane"/>
    <property type="evidence" value="ECO:0007669"/>
    <property type="project" value="UniProtKB-SubCell"/>
</dbReference>
<dbReference type="EMBL" id="CP001997">
    <property type="protein sequence ID" value="ADE57742.1"/>
    <property type="molecule type" value="Genomic_DNA"/>
</dbReference>
<gene>
    <name evidence="6" type="ordered locus">Amico_1626</name>
</gene>
<evidence type="ECO:0000256" key="1">
    <source>
        <dbReference type="ARBA" id="ARBA00004141"/>
    </source>
</evidence>
<evidence type="ECO:0000256" key="5">
    <source>
        <dbReference type="SAM" id="Phobius"/>
    </source>
</evidence>
<comment type="subcellular location">
    <subcellularLocation>
        <location evidence="1">Membrane</location>
        <topology evidence="1">Multi-pass membrane protein</topology>
    </subcellularLocation>
</comment>
<keyword evidence="7" id="KW-1185">Reference proteome</keyword>